<evidence type="ECO:0000256" key="1">
    <source>
        <dbReference type="SAM" id="Phobius"/>
    </source>
</evidence>
<dbReference type="EMBL" id="CP064782">
    <property type="protein sequence ID" value="QWT48300.1"/>
    <property type="molecule type" value="Genomic_DNA"/>
</dbReference>
<keyword evidence="3" id="KW-1185">Reference proteome</keyword>
<evidence type="ECO:0000313" key="2">
    <source>
        <dbReference type="EMBL" id="QWT48300.1"/>
    </source>
</evidence>
<keyword evidence="1" id="KW-1133">Transmembrane helix</keyword>
<keyword evidence="1" id="KW-0812">Transmembrane</keyword>
<feature type="transmembrane region" description="Helical" evidence="1">
    <location>
        <begin position="127"/>
        <end position="145"/>
    </location>
</feature>
<sequence>MTALGGLVVWEGAGLPSQVASHFGPGGAPDGYSSRAVYRSLMLALVWLGPLLMAGGSALVLGRPGIPIHIPRGDYWLAAPRRSATLAYLTAHMQAAALFLAGFLAYANHLVVTAQGRQPVALDNASLFLGVGLFFGALLVLFGTLNRHFRRVPGDA</sequence>
<proteinExistence type="predicted"/>
<name>A0A975XU20_9RHOO</name>
<reference evidence="2" key="1">
    <citation type="submission" date="2020-11" db="EMBL/GenBank/DDBJ databases">
        <title>Azospira inquinata sp. nov.</title>
        <authorList>
            <person name="Moe W.M."/>
            <person name="Mikes M.C."/>
        </authorList>
    </citation>
    <scope>NUCLEOTIDE SEQUENCE</scope>
    <source>
        <strain evidence="2">Azo-3</strain>
    </source>
</reference>
<organism evidence="2 3">
    <name type="scientific">Azospira inquinata</name>
    <dbReference type="NCBI Taxonomy" id="2785627"/>
    <lineage>
        <taxon>Bacteria</taxon>
        <taxon>Pseudomonadati</taxon>
        <taxon>Pseudomonadota</taxon>
        <taxon>Betaproteobacteria</taxon>
        <taxon>Rhodocyclales</taxon>
        <taxon>Rhodocyclaceae</taxon>
        <taxon>Azospira</taxon>
    </lineage>
</organism>
<dbReference type="KEGG" id="aiq:Azoinq_10565"/>
<dbReference type="AlphaFoldDB" id="A0A975XU20"/>
<gene>
    <name evidence="2" type="ORF">Azoinq_10565</name>
</gene>
<accession>A0A975XU20</accession>
<evidence type="ECO:0000313" key="3">
    <source>
        <dbReference type="Proteomes" id="UP000683428"/>
    </source>
</evidence>
<dbReference type="RefSeq" id="WP_216178413.1">
    <property type="nucleotide sequence ID" value="NZ_CP064782.1"/>
</dbReference>
<protein>
    <submittedName>
        <fullName evidence="2">DUF1648 domain-containing protein</fullName>
    </submittedName>
</protein>
<feature type="transmembrane region" description="Helical" evidence="1">
    <location>
        <begin position="83"/>
        <end position="107"/>
    </location>
</feature>
<dbReference type="Proteomes" id="UP000683428">
    <property type="component" value="Chromosome"/>
</dbReference>
<keyword evidence="1" id="KW-0472">Membrane</keyword>
<feature type="transmembrane region" description="Helical" evidence="1">
    <location>
        <begin position="41"/>
        <end position="62"/>
    </location>
</feature>